<feature type="region of interest" description="Disordered" evidence="3">
    <location>
        <begin position="162"/>
        <end position="201"/>
    </location>
</feature>
<feature type="compositionally biased region" description="Low complexity" evidence="3">
    <location>
        <begin position="609"/>
        <end position="629"/>
    </location>
</feature>
<keyword evidence="2" id="KW-0106">Calcium</keyword>
<feature type="compositionally biased region" description="Polar residues" evidence="3">
    <location>
        <begin position="564"/>
        <end position="576"/>
    </location>
</feature>
<feature type="compositionally biased region" description="Pro residues" evidence="3">
    <location>
        <begin position="492"/>
        <end position="501"/>
    </location>
</feature>
<evidence type="ECO:0000256" key="2">
    <source>
        <dbReference type="ARBA" id="ARBA00022837"/>
    </source>
</evidence>
<feature type="region of interest" description="Disordered" evidence="3">
    <location>
        <begin position="268"/>
        <end position="369"/>
    </location>
</feature>
<feature type="region of interest" description="Disordered" evidence="3">
    <location>
        <begin position="811"/>
        <end position="843"/>
    </location>
</feature>
<comment type="caution">
    <text evidence="5">The sequence shown here is derived from an EMBL/GenBank/DDBJ whole genome shotgun (WGS) entry which is preliminary data.</text>
</comment>
<accession>A0A4R0RQY6</accession>
<feature type="compositionally biased region" description="Polar residues" evidence="3">
    <location>
        <begin position="726"/>
        <end position="741"/>
    </location>
</feature>
<dbReference type="PANTHER" id="PTHR46502:SF2">
    <property type="entry name" value="16 KDA PHLOEM PROTEIN 2"/>
    <property type="match status" value="1"/>
</dbReference>
<organism evidence="5 6">
    <name type="scientific">Steccherinum ochraceum</name>
    <dbReference type="NCBI Taxonomy" id="92696"/>
    <lineage>
        <taxon>Eukaryota</taxon>
        <taxon>Fungi</taxon>
        <taxon>Dikarya</taxon>
        <taxon>Basidiomycota</taxon>
        <taxon>Agaricomycotina</taxon>
        <taxon>Agaricomycetes</taxon>
        <taxon>Polyporales</taxon>
        <taxon>Steccherinaceae</taxon>
        <taxon>Steccherinum</taxon>
    </lineage>
</organism>
<dbReference type="InterPro" id="IPR000008">
    <property type="entry name" value="C2_dom"/>
</dbReference>
<feature type="domain" description="C2" evidence="4">
    <location>
        <begin position="1"/>
        <end position="138"/>
    </location>
</feature>
<dbReference type="Pfam" id="PF00168">
    <property type="entry name" value="C2"/>
    <property type="match status" value="2"/>
</dbReference>
<dbReference type="Gene3D" id="2.60.40.150">
    <property type="entry name" value="C2 domain"/>
    <property type="match status" value="1"/>
</dbReference>
<evidence type="ECO:0000256" key="1">
    <source>
        <dbReference type="ARBA" id="ARBA00022723"/>
    </source>
</evidence>
<feature type="region of interest" description="Disordered" evidence="3">
    <location>
        <begin position="420"/>
        <end position="798"/>
    </location>
</feature>
<evidence type="ECO:0000259" key="4">
    <source>
        <dbReference type="PROSITE" id="PS50004"/>
    </source>
</evidence>
<evidence type="ECO:0000313" key="6">
    <source>
        <dbReference type="Proteomes" id="UP000292702"/>
    </source>
</evidence>
<sequence>MSSTPREVGTLIAVILKARNLPNKRHIGKQDPYCSVSFNGEKRRTKAIKRGGQHPEWDEEIRFTLYEDIAIEQPTLSQDGTPPPPPPKKEDRGATKIKGGRSLVLACYAEDLREPDLIGETKVDLTEVLTKGETDEWFTLMNKDKYSGEVYLELTFWSNEPAPQKKITPKPKPKKQYGGPGSFVPSGEPSTPPYNGHDSLYASTSSRISSLSSVSDSARDSVPASLRSSTSLAKVDLYVPPYETSRSHQQSLSVNALTDSFSEFGVSQHSSHRRISMPPSHLQRPLSSVGFAEPPQSTHSRRSYGGDYDHDSYSDGGASSYGYDRPVTPTGPYREGSSSTEIVPYQAPYESSLAPHPPARRPRYSIPASSSGFMPIPTPTPAPSGFQAATSFQSLPSQATGAGFMMPSASTPAPFAFGGPTHGTATAAPIGYGPPSRLPVPTSSFPQSSFPSSMMPSSSFSTFAPQSSQPNVSFPQYGAPAYPLQQQQQQPQPQPPHPPQPVQAGHSPRMQTAVQQQQVQHSAVPPPPPLTSMPQHSYVAAGDQNANNASSVHGHIPTPPALNHESTSPVQAQQPGSRPLPQPSPGAPGGRQARRQSSLPVPPSGSPGGTYSPITSSPFGYPSSPHSSQIPPPPPLHNPGLPPSPAHANSLPAPPASSVANGPPMQSIPFHNNNLPPAPAANQPPGPPPLGNPLPSPPQTNVPYSAKSQLPPPGPPPSLPVANHRLPSSSFPPLQSGQSQPAPAPGAHIGLVPPPPPLQTTSRRPSLPPPPALPYQQQSAFQSLPPPPAPPALPQHAQQEVAIAFPTANLSQISYPGPLPRPPSQYFPASQSNGYPVSGGNWQ</sequence>
<feature type="compositionally biased region" description="Pro residues" evidence="3">
    <location>
        <begin position="676"/>
        <end position="700"/>
    </location>
</feature>
<feature type="compositionally biased region" description="Pro residues" evidence="3">
    <location>
        <begin position="784"/>
        <end position="793"/>
    </location>
</feature>
<feature type="compositionally biased region" description="Low complexity" evidence="3">
    <location>
        <begin position="514"/>
        <end position="523"/>
    </location>
</feature>
<dbReference type="SUPFAM" id="SSF49562">
    <property type="entry name" value="C2 domain (Calcium/lipid-binding domain, CaLB)"/>
    <property type="match status" value="1"/>
</dbReference>
<dbReference type="GO" id="GO:0046872">
    <property type="term" value="F:metal ion binding"/>
    <property type="evidence" value="ECO:0007669"/>
    <property type="project" value="UniProtKB-KW"/>
</dbReference>
<feature type="compositionally biased region" description="Low complexity" evidence="3">
    <location>
        <begin position="774"/>
        <end position="783"/>
    </location>
</feature>
<feature type="compositionally biased region" description="Low complexity" evidence="3">
    <location>
        <begin position="314"/>
        <end position="324"/>
    </location>
</feature>
<dbReference type="STRING" id="92696.A0A4R0RQY6"/>
<feature type="region of interest" description="Disordered" evidence="3">
    <location>
        <begin position="73"/>
        <end position="96"/>
    </location>
</feature>
<feature type="compositionally biased region" description="Low complexity" evidence="3">
    <location>
        <begin position="441"/>
        <end position="491"/>
    </location>
</feature>
<gene>
    <name evidence="5" type="ORF">EIP91_011071</name>
</gene>
<feature type="compositionally biased region" description="Pro residues" evidence="3">
    <location>
        <begin position="710"/>
        <end position="719"/>
    </location>
</feature>
<feature type="compositionally biased region" description="Pro residues" evidence="3">
    <location>
        <begin position="630"/>
        <end position="645"/>
    </location>
</feature>
<feature type="compositionally biased region" description="Polar residues" evidence="3">
    <location>
        <begin position="827"/>
        <end position="843"/>
    </location>
</feature>
<reference evidence="5 6" key="1">
    <citation type="submission" date="2018-11" db="EMBL/GenBank/DDBJ databases">
        <title>Genome assembly of Steccherinum ochraceum LE-BIN_3174, the white-rot fungus of the Steccherinaceae family (The Residual Polyporoid clade, Polyporales, Basidiomycota).</title>
        <authorList>
            <person name="Fedorova T.V."/>
            <person name="Glazunova O.A."/>
            <person name="Landesman E.O."/>
            <person name="Moiseenko K.V."/>
            <person name="Psurtseva N.V."/>
            <person name="Savinova O.S."/>
            <person name="Shakhova N.V."/>
            <person name="Tyazhelova T.V."/>
            <person name="Vasina D.V."/>
        </authorList>
    </citation>
    <scope>NUCLEOTIDE SEQUENCE [LARGE SCALE GENOMIC DNA]</scope>
    <source>
        <strain evidence="5 6">LE-BIN_3174</strain>
    </source>
</reference>
<keyword evidence="6" id="KW-1185">Reference proteome</keyword>
<dbReference type="EMBL" id="RWJN01000007">
    <property type="protein sequence ID" value="TCD71300.1"/>
    <property type="molecule type" value="Genomic_DNA"/>
</dbReference>
<protein>
    <recommendedName>
        <fullName evidence="4">C2 domain-containing protein</fullName>
    </recommendedName>
</protein>
<dbReference type="InterPro" id="IPR035892">
    <property type="entry name" value="C2_domain_sf"/>
</dbReference>
<evidence type="ECO:0000313" key="5">
    <source>
        <dbReference type="EMBL" id="TCD71300.1"/>
    </source>
</evidence>
<dbReference type="Proteomes" id="UP000292702">
    <property type="component" value="Unassembled WGS sequence"/>
</dbReference>
<evidence type="ECO:0000256" key="3">
    <source>
        <dbReference type="SAM" id="MobiDB-lite"/>
    </source>
</evidence>
<keyword evidence="1" id="KW-0479">Metal-binding</keyword>
<dbReference type="PROSITE" id="PS50004">
    <property type="entry name" value="C2"/>
    <property type="match status" value="1"/>
</dbReference>
<name>A0A4R0RQY6_9APHY</name>
<dbReference type="CDD" id="cd08681">
    <property type="entry name" value="C2_fungal_Inn1p-like"/>
    <property type="match status" value="1"/>
</dbReference>
<dbReference type="AlphaFoldDB" id="A0A4R0RQY6"/>
<dbReference type="PANTHER" id="PTHR46502">
    <property type="entry name" value="C2 DOMAIN-CONTAINING"/>
    <property type="match status" value="1"/>
</dbReference>
<dbReference type="SMART" id="SM00239">
    <property type="entry name" value="C2"/>
    <property type="match status" value="1"/>
</dbReference>
<dbReference type="InterPro" id="IPR037791">
    <property type="entry name" value="C2_fungal_Inn1"/>
</dbReference>
<dbReference type="OrthoDB" id="270970at2759"/>
<proteinExistence type="predicted"/>